<dbReference type="Proteomes" id="UP000823617">
    <property type="component" value="Unassembled WGS sequence"/>
</dbReference>
<gene>
    <name evidence="2" type="ORF">IAC08_02200</name>
</gene>
<evidence type="ECO:0000313" key="2">
    <source>
        <dbReference type="EMBL" id="MBO8455200.1"/>
    </source>
</evidence>
<feature type="transmembrane region" description="Helical" evidence="1">
    <location>
        <begin position="6"/>
        <end position="28"/>
    </location>
</feature>
<keyword evidence="1" id="KW-0812">Transmembrane</keyword>
<reference evidence="2" key="1">
    <citation type="submission" date="2020-10" db="EMBL/GenBank/DDBJ databases">
        <authorList>
            <person name="Gilroy R."/>
        </authorList>
    </citation>
    <scope>NUCLEOTIDE SEQUENCE</scope>
    <source>
        <strain evidence="2">B1-3475</strain>
    </source>
</reference>
<accession>A0A9D9HJX1</accession>
<evidence type="ECO:0000313" key="3">
    <source>
        <dbReference type="Proteomes" id="UP000823617"/>
    </source>
</evidence>
<dbReference type="AlphaFoldDB" id="A0A9D9HJX1"/>
<sequence>MSTISIILTVLIIIALPALIARFLLIPLEKSPYKVIVTVVMCLGACALMAFLIILASLPSKTGKLLDQAVEYIETETEKSDPGYLDTVLDKQAAENFLSDGMYMSSSVGSDKTAEILLEVTRLKSFKKSIDALMQNAEAKLAEFDSTAFTPRNIIGEIRNIAFDATVRTAGMLGTVLIIISLIFYAAIALIATGMGKGWFKAKNSSLNFGGQEE</sequence>
<name>A0A9D9HJX1_9BACT</name>
<keyword evidence="1" id="KW-1133">Transmembrane helix</keyword>
<comment type="caution">
    <text evidence="2">The sequence shown here is derived from an EMBL/GenBank/DDBJ whole genome shotgun (WGS) entry which is preliminary data.</text>
</comment>
<reference evidence="2" key="2">
    <citation type="journal article" date="2021" name="PeerJ">
        <title>Extensive microbial diversity within the chicken gut microbiome revealed by metagenomics and culture.</title>
        <authorList>
            <person name="Gilroy R."/>
            <person name="Ravi A."/>
            <person name="Getino M."/>
            <person name="Pursley I."/>
            <person name="Horton D.L."/>
            <person name="Alikhan N.F."/>
            <person name="Baker D."/>
            <person name="Gharbi K."/>
            <person name="Hall N."/>
            <person name="Watson M."/>
            <person name="Adriaenssens E.M."/>
            <person name="Foster-Nyarko E."/>
            <person name="Jarju S."/>
            <person name="Secka A."/>
            <person name="Antonio M."/>
            <person name="Oren A."/>
            <person name="Chaudhuri R.R."/>
            <person name="La Ragione R."/>
            <person name="Hildebrand F."/>
            <person name="Pallen M.J."/>
        </authorList>
    </citation>
    <scope>NUCLEOTIDE SEQUENCE</scope>
    <source>
        <strain evidence="2">B1-3475</strain>
    </source>
</reference>
<keyword evidence="1" id="KW-0472">Membrane</keyword>
<dbReference type="EMBL" id="JADIMK010000017">
    <property type="protein sequence ID" value="MBO8455200.1"/>
    <property type="molecule type" value="Genomic_DNA"/>
</dbReference>
<feature type="transmembrane region" description="Helical" evidence="1">
    <location>
        <begin position="35"/>
        <end position="58"/>
    </location>
</feature>
<proteinExistence type="predicted"/>
<organism evidence="2 3">
    <name type="scientific">Candidatus Cryptobacteroides intestinigallinarum</name>
    <dbReference type="NCBI Taxonomy" id="2840767"/>
    <lineage>
        <taxon>Bacteria</taxon>
        <taxon>Pseudomonadati</taxon>
        <taxon>Bacteroidota</taxon>
        <taxon>Bacteroidia</taxon>
        <taxon>Bacteroidales</taxon>
        <taxon>Candidatus Cryptobacteroides</taxon>
    </lineage>
</organism>
<evidence type="ECO:0000256" key="1">
    <source>
        <dbReference type="SAM" id="Phobius"/>
    </source>
</evidence>
<protein>
    <submittedName>
        <fullName evidence="2">Uncharacterized protein</fullName>
    </submittedName>
</protein>
<feature type="transmembrane region" description="Helical" evidence="1">
    <location>
        <begin position="172"/>
        <end position="193"/>
    </location>
</feature>